<keyword evidence="4 7" id="KW-0812">Transmembrane</keyword>
<evidence type="ECO:0000313" key="9">
    <source>
        <dbReference type="EMBL" id="QPH38553.1"/>
    </source>
</evidence>
<dbReference type="Pfam" id="PF13715">
    <property type="entry name" value="CarbopepD_reg_2"/>
    <property type="match status" value="1"/>
</dbReference>
<dbReference type="InterPro" id="IPR036942">
    <property type="entry name" value="Beta-barrel_TonB_sf"/>
</dbReference>
<evidence type="ECO:0000256" key="5">
    <source>
        <dbReference type="ARBA" id="ARBA00023136"/>
    </source>
</evidence>
<dbReference type="InterPro" id="IPR039426">
    <property type="entry name" value="TonB-dep_rcpt-like"/>
</dbReference>
<keyword evidence="5 7" id="KW-0472">Membrane</keyword>
<evidence type="ECO:0000256" key="7">
    <source>
        <dbReference type="PROSITE-ProRule" id="PRU01360"/>
    </source>
</evidence>
<reference evidence="9 10" key="1">
    <citation type="submission" date="2020-11" db="EMBL/GenBank/DDBJ databases">
        <title>Pedobacter endophytica, an endophytic bacteria isolated form Carex pumila.</title>
        <authorList>
            <person name="Peng Y."/>
            <person name="Jiang L."/>
            <person name="Lee J."/>
        </authorList>
    </citation>
    <scope>NUCLEOTIDE SEQUENCE [LARGE SCALE GENOMIC DNA]</scope>
    <source>
        <strain evidence="9 10">JBR3-12</strain>
    </source>
</reference>
<dbReference type="EMBL" id="CP064939">
    <property type="protein sequence ID" value="QPH38553.1"/>
    <property type="molecule type" value="Genomic_DNA"/>
</dbReference>
<dbReference type="InterPro" id="IPR023997">
    <property type="entry name" value="TonB-dep_OMP_SusC/RagA_CS"/>
</dbReference>
<dbReference type="Gene3D" id="2.170.130.10">
    <property type="entry name" value="TonB-dependent receptor, plug domain"/>
    <property type="match status" value="1"/>
</dbReference>
<dbReference type="GO" id="GO:0009279">
    <property type="term" value="C:cell outer membrane"/>
    <property type="evidence" value="ECO:0007669"/>
    <property type="project" value="UniProtKB-SubCell"/>
</dbReference>
<evidence type="ECO:0000256" key="3">
    <source>
        <dbReference type="ARBA" id="ARBA00022452"/>
    </source>
</evidence>
<keyword evidence="6 7" id="KW-0998">Cell outer membrane</keyword>
<proteinExistence type="inferred from homology"/>
<dbReference type="NCBIfam" id="TIGR04057">
    <property type="entry name" value="SusC_RagA_signa"/>
    <property type="match status" value="1"/>
</dbReference>
<gene>
    <name evidence="9" type="ORF">IZT61_15885</name>
</gene>
<comment type="similarity">
    <text evidence="7">Belongs to the TonB-dependent receptor family.</text>
</comment>
<dbReference type="Gene3D" id="2.40.170.20">
    <property type="entry name" value="TonB-dependent receptor, beta-barrel domain"/>
    <property type="match status" value="1"/>
</dbReference>
<keyword evidence="10" id="KW-1185">Reference proteome</keyword>
<evidence type="ECO:0000256" key="2">
    <source>
        <dbReference type="ARBA" id="ARBA00022448"/>
    </source>
</evidence>
<feature type="domain" description="TonB-dependent receptor plug" evidence="8">
    <location>
        <begin position="230"/>
        <end position="339"/>
    </location>
</feature>
<organism evidence="9 10">
    <name type="scientific">Pedobacter endophyticus</name>
    <dbReference type="NCBI Taxonomy" id="2789740"/>
    <lineage>
        <taxon>Bacteria</taxon>
        <taxon>Pseudomonadati</taxon>
        <taxon>Bacteroidota</taxon>
        <taxon>Sphingobacteriia</taxon>
        <taxon>Sphingobacteriales</taxon>
        <taxon>Sphingobacteriaceae</taxon>
        <taxon>Pedobacter</taxon>
    </lineage>
</organism>
<evidence type="ECO:0000256" key="6">
    <source>
        <dbReference type="ARBA" id="ARBA00023237"/>
    </source>
</evidence>
<dbReference type="InterPro" id="IPR012910">
    <property type="entry name" value="Plug_dom"/>
</dbReference>
<dbReference type="NCBIfam" id="TIGR04056">
    <property type="entry name" value="OMP_RagA_SusC"/>
    <property type="match status" value="1"/>
</dbReference>
<evidence type="ECO:0000313" key="10">
    <source>
        <dbReference type="Proteomes" id="UP000594759"/>
    </source>
</evidence>
<dbReference type="SUPFAM" id="SSF49464">
    <property type="entry name" value="Carboxypeptidase regulatory domain-like"/>
    <property type="match status" value="1"/>
</dbReference>
<dbReference type="InterPro" id="IPR023996">
    <property type="entry name" value="TonB-dep_OMP_SusC/RagA"/>
</dbReference>
<evidence type="ECO:0000256" key="1">
    <source>
        <dbReference type="ARBA" id="ARBA00004571"/>
    </source>
</evidence>
<keyword evidence="9" id="KW-0675">Receptor</keyword>
<dbReference type="SUPFAM" id="SSF56935">
    <property type="entry name" value="Porins"/>
    <property type="match status" value="1"/>
</dbReference>
<comment type="subcellular location">
    <subcellularLocation>
        <location evidence="1 7">Cell outer membrane</location>
        <topology evidence="1 7">Multi-pass membrane protein</topology>
    </subcellularLocation>
</comment>
<protein>
    <submittedName>
        <fullName evidence="9">TonB-dependent receptor</fullName>
    </submittedName>
</protein>
<accession>A0A7U3SPF2</accession>
<evidence type="ECO:0000256" key="4">
    <source>
        <dbReference type="ARBA" id="ARBA00022692"/>
    </source>
</evidence>
<dbReference type="Pfam" id="PF07715">
    <property type="entry name" value="Plug"/>
    <property type="match status" value="1"/>
</dbReference>
<name>A0A7U3SPF2_9SPHI</name>
<dbReference type="RefSeq" id="WP_196098030.1">
    <property type="nucleotide sequence ID" value="NZ_CP064939.1"/>
</dbReference>
<dbReference type="Proteomes" id="UP000594759">
    <property type="component" value="Chromosome"/>
</dbReference>
<evidence type="ECO:0000259" key="8">
    <source>
        <dbReference type="Pfam" id="PF07715"/>
    </source>
</evidence>
<dbReference type="AlphaFoldDB" id="A0A7U3SPF2"/>
<keyword evidence="3 7" id="KW-1134">Transmembrane beta strand</keyword>
<dbReference type="InterPro" id="IPR008969">
    <property type="entry name" value="CarboxyPept-like_regulatory"/>
</dbReference>
<keyword evidence="2 7" id="KW-0813">Transport</keyword>
<sequence length="1147" mass="125796">MNFKFMNGHAFYGVLLFLKSAMRILIFFCCTISFAFASNKGFSQNAEITIQKNQTLSIKEIYKLINKQTNYKFIYRHDLIKDAPKVALKKGVMKVNDLLDKCLLPNKLTYEFTANETVIVKRQPTLPAGPETTQGKRQIRVTGTITDEKGGVLPGATVFEKGTKNGTQADLAGKFSISVSKPDAVLVFSFLGFVSQEVNLNNRTTLAIVLLTDAGKLDEVVVIGYGSQSKVKVTGSIASLKADAIKDVPFTDVAQALAGKLAGVQVTQNTGAPGSAPNISIRGVATLTAGTDPLIVLDGLPLSEDVSIQSINPTDIASVEVLKDAASAAIYGSRASNGVILITTKKGVQGKTKFTYNGSYGIQNVAKKLDLLDGYELAQLLKEARDKVYLRTVPGASANDSNEIREGNTSNTEVLIPNYILPYLDGQKGLINTDWQDAIFRSAPIQSHEINASGGNENTTFFVSANFFDQGGIVVGSDFKRYSARVNLKTKFSDKLTFGINLTPSISKQNKIVEGWEDSPVSMGINSHPFFPVYNPDGSYSISEQIKQAALYGLPDAENVVAVSDITTDTREDSRLLGGAFLEYEIIEGLTAKTYFGGYTISSRSNYFRPSYLGIYRAAAPTVAQGRSSTFRINNWVSENTLNYKKRFNDKHNLEVLLGYSIQKENIEKNGISGQGYPNDEVETLNAATIINSAESSITEWALISYLGRVQYDYENKYLLSAAIRRDGSSRFGNNTQFGIFPSVSVGWRVDQEDFFPKSDAFSSLKFRGSWGVTGNNQIADFGSLALLGSANYTFNGSIANGLRPGTSPNSDLSWEESTTTNLGLDASFFKNKLSVSIDAYRTNTDGLLLNVPVPGYSGFESSLQNIGKIRNQGIESSMTYQTKVGQLQISSTANISFNRNKTISLGPGQTRIISGMNITEVGKPVGAHYGYKIIGIYETQQEVVNFPRFGGEANIGEYIFADLNNDGIISSDDRTSLGTYWPDYTWGFSSTLKYKYFDFNFSLQGVQGVTVRDRMVGTVLYDHQPWGNHTKDYYENAWRSLENPGKYAAPGSRSNILHRESNLFVDDASYLRVRNITLGVTLDKKLIKKLFLDNIRIYATAKNPFTFTSFRGYNPEQSGGNPLQPGVTLGNFPLERSVVLGVNVNF</sequence>
<dbReference type="PROSITE" id="PS52016">
    <property type="entry name" value="TONB_DEPENDENT_REC_3"/>
    <property type="match status" value="1"/>
</dbReference>
<dbReference type="KEGG" id="pex:IZT61_15885"/>
<dbReference type="InterPro" id="IPR037066">
    <property type="entry name" value="Plug_dom_sf"/>
</dbReference>